<dbReference type="PANTHER" id="PTHR21666:SF270">
    <property type="entry name" value="MUREIN HYDROLASE ACTIVATOR ENVC"/>
    <property type="match status" value="1"/>
</dbReference>
<gene>
    <name evidence="4" type="ORF">K5I21_02350</name>
</gene>
<dbReference type="RefSeq" id="WP_024739429.1">
    <property type="nucleotide sequence ID" value="NZ_JAINVB010000001.1"/>
</dbReference>
<dbReference type="AlphaFoldDB" id="A0AAW5EXI7"/>
<sequence length="423" mass="47590">MNRIIKKVTAGFDRLLLFLHKRRTGIIIGLEAMAVLFLLTGWFLGKKGISASATPFSGNLFSIFHREEDASTGKNAKDFIKWVDFDVTSEAMTQAFRYDVATCQQDIHLNWIELLSYLGARYGGDFSRYSSSDMDKLAEQLKNGTSMDELTKDLKYYSYYLEAYNAVLGGMVGYYEIQIPQSEAPAFALSDTQINEGDPGASGSEGESPDSAGNQAPSVEPLTPAGEQKVWVTKYGLKAFHPLAKNFPYSHYDDFGVSRSYGYRRQHLGHDMMGQTGTPVVAVESGYVEAIGWNQYGGWRLGIRSFDKKRYYYYAHLRKDYPYQANLKEGSIVTAGDIIGYLGRTGYSATENTNNIDESHLHFGIQLIFDESQKEGNGEIWIDCYEIIKFLSINRSESVKVDGTKEWTRIYQMKDPAVGEVTQ</sequence>
<dbReference type="Proteomes" id="UP001203136">
    <property type="component" value="Unassembled WGS sequence"/>
</dbReference>
<keyword evidence="2" id="KW-1133">Transmembrane helix</keyword>
<dbReference type="EMBL" id="JAINVB010000001">
    <property type="protein sequence ID" value="MCK0084736.1"/>
    <property type="molecule type" value="Genomic_DNA"/>
</dbReference>
<feature type="region of interest" description="Disordered" evidence="1">
    <location>
        <begin position="192"/>
        <end position="223"/>
    </location>
</feature>
<dbReference type="PANTHER" id="PTHR21666">
    <property type="entry name" value="PEPTIDASE-RELATED"/>
    <property type="match status" value="1"/>
</dbReference>
<dbReference type="SUPFAM" id="SSF51261">
    <property type="entry name" value="Duplicated hybrid motif"/>
    <property type="match status" value="1"/>
</dbReference>
<accession>A0AAW5EXI7</accession>
<name>A0AAW5EXI7_CLOSY</name>
<protein>
    <submittedName>
        <fullName evidence="4">M23 family metallopeptidase</fullName>
    </submittedName>
</protein>
<dbReference type="Pfam" id="PF01551">
    <property type="entry name" value="Peptidase_M23"/>
    <property type="match status" value="1"/>
</dbReference>
<feature type="domain" description="M23ase beta-sheet core" evidence="3">
    <location>
        <begin position="266"/>
        <end position="366"/>
    </location>
</feature>
<evidence type="ECO:0000313" key="5">
    <source>
        <dbReference type="Proteomes" id="UP001203136"/>
    </source>
</evidence>
<dbReference type="CDD" id="cd12797">
    <property type="entry name" value="M23_peptidase"/>
    <property type="match status" value="1"/>
</dbReference>
<evidence type="ECO:0000256" key="2">
    <source>
        <dbReference type="SAM" id="Phobius"/>
    </source>
</evidence>
<keyword evidence="2" id="KW-0472">Membrane</keyword>
<dbReference type="Gene3D" id="2.70.70.10">
    <property type="entry name" value="Glucose Permease (Domain IIA)"/>
    <property type="match status" value="1"/>
</dbReference>
<keyword evidence="2" id="KW-0812">Transmembrane</keyword>
<evidence type="ECO:0000313" key="4">
    <source>
        <dbReference type="EMBL" id="MCK0084736.1"/>
    </source>
</evidence>
<reference evidence="4" key="1">
    <citation type="journal article" date="2022" name="Cell Host Microbe">
        <title>Colonization of the live biotherapeutic product VE303 and modulation of the microbiota and metabolites in healthy volunteers.</title>
        <authorList>
            <person name="Dsouza M."/>
            <person name="Menon R."/>
            <person name="Crossette E."/>
            <person name="Bhattarai S.K."/>
            <person name="Schneider J."/>
            <person name="Kim Y.G."/>
            <person name="Reddy S."/>
            <person name="Caballero S."/>
            <person name="Felix C."/>
            <person name="Cornacchione L."/>
            <person name="Hendrickson J."/>
            <person name="Watson A.R."/>
            <person name="Minot S.S."/>
            <person name="Greenfield N."/>
            <person name="Schopf L."/>
            <person name="Szabady R."/>
            <person name="Patarroyo J."/>
            <person name="Smith W."/>
            <person name="Harrison P."/>
            <person name="Kuijper E.J."/>
            <person name="Kelly C.P."/>
            <person name="Olle B."/>
            <person name="Bobilev D."/>
            <person name="Silber J.L."/>
            <person name="Bucci V."/>
            <person name="Roberts B."/>
            <person name="Faith J."/>
            <person name="Norman J.M."/>
        </authorList>
    </citation>
    <scope>NUCLEOTIDE SEQUENCE</scope>
    <source>
        <strain evidence="4">VE303-04</strain>
    </source>
</reference>
<dbReference type="InterPro" id="IPR011055">
    <property type="entry name" value="Dup_hybrid_motif"/>
</dbReference>
<comment type="caution">
    <text evidence="4">The sequence shown here is derived from an EMBL/GenBank/DDBJ whole genome shotgun (WGS) entry which is preliminary data.</text>
</comment>
<evidence type="ECO:0000259" key="3">
    <source>
        <dbReference type="Pfam" id="PF01551"/>
    </source>
</evidence>
<feature type="transmembrane region" description="Helical" evidence="2">
    <location>
        <begin position="24"/>
        <end position="45"/>
    </location>
</feature>
<dbReference type="InterPro" id="IPR016047">
    <property type="entry name" value="M23ase_b-sheet_dom"/>
</dbReference>
<dbReference type="GO" id="GO:0004222">
    <property type="term" value="F:metalloendopeptidase activity"/>
    <property type="evidence" value="ECO:0007669"/>
    <property type="project" value="TreeGrafter"/>
</dbReference>
<proteinExistence type="predicted"/>
<organism evidence="4 5">
    <name type="scientific">Clostridium symbiosum</name>
    <name type="common">Bacteroides symbiosus</name>
    <dbReference type="NCBI Taxonomy" id="1512"/>
    <lineage>
        <taxon>Bacteria</taxon>
        <taxon>Bacillati</taxon>
        <taxon>Bacillota</taxon>
        <taxon>Clostridia</taxon>
        <taxon>Lachnospirales</taxon>
        <taxon>Lachnospiraceae</taxon>
        <taxon>Otoolea</taxon>
    </lineage>
</organism>
<evidence type="ECO:0000256" key="1">
    <source>
        <dbReference type="SAM" id="MobiDB-lite"/>
    </source>
</evidence>
<dbReference type="InterPro" id="IPR050570">
    <property type="entry name" value="Cell_wall_metabolism_enzyme"/>
</dbReference>